<gene>
    <name evidence="1" type="ORF">FCN74_10885</name>
</gene>
<reference evidence="1 2" key="1">
    <citation type="submission" date="2019-04" db="EMBL/GenBank/DDBJ databases">
        <title>Psychroflexus halotolerans sp. nov., isolated from a marine solar saltern.</title>
        <authorList>
            <person name="Feng X."/>
        </authorList>
    </citation>
    <scope>NUCLEOTIDE SEQUENCE [LARGE SCALE GENOMIC DNA]</scope>
    <source>
        <strain evidence="1 2">WDS2C27</strain>
    </source>
</reference>
<accession>A0A4U5TQZ6</accession>
<organism evidence="1 2">
    <name type="scientific">Mesohalobacter halotolerans</name>
    <dbReference type="NCBI Taxonomy" id="1883405"/>
    <lineage>
        <taxon>Bacteria</taxon>
        <taxon>Pseudomonadati</taxon>
        <taxon>Bacteroidota</taxon>
        <taxon>Flavobacteriia</taxon>
        <taxon>Flavobacteriales</taxon>
        <taxon>Flavobacteriaceae</taxon>
        <taxon>Mesohalobacter</taxon>
    </lineage>
</organism>
<dbReference type="InterPro" id="IPR026341">
    <property type="entry name" value="T9SS_type_B"/>
</dbReference>
<evidence type="ECO:0000313" key="1">
    <source>
        <dbReference type="EMBL" id="TKS55794.1"/>
    </source>
</evidence>
<name>A0A4U5TQZ6_9FLAO</name>
<sequence length="956" mass="105549">MKWMNFRIFLVLILVNFSLNITYSQGEANNWYFGSNAGISFNTSPPTVLNDGALSTNEGCSSISNANGELLFYTDGRTIWNTNHQIMNNADYFGGTGLNGDPSSTSSGLIVPHPTDEDLYFVFTVDEPHHENAFAFPNQGPANPDGSPRTTYIDTNQSIPQADDGFNNGFNYSVVDMSLNGGLGDVVPAQKNIELLTYDPNNSEDVKFKCSEKITAVRGENCNSIWVITHFKDTFYAFFIDDNGLNETPVTSQVGPFVSTDDYRRAAIGYLKASPNGDKLITANQTLDYDPVNDVDQGTGNVYLFDFDSNTGLVSNALELVNDVNAYSVEFSPEGTKAYASVTQSDVPTILQWDLEATDVPNSIFTFSGVSGAASGAIQLAPNGKIYRSMVGENFLSVINNPELPGNQANYSESLANGAISLGTQTNFGLPPFIQSLFADRIDIVGTDTQQLNLCDGEGFTLSYQDITNADYTWSVDGEVINGETDSTLNISQPPNVDLPYQETYTLDVDLNDGTCGRVGIANVTYFPLPETSFAQLTNCVEDIETNTAEFDLTEANDQIISDQANESDFEFTYYESISDAQNNINAIENPENFNNTETPQTLGVVVENIDSGCSSITELTLDIQDFNTEEFNLIRCDVNENGIQDFDLTSIQTQEDLIAEAFYLTENAALNGNNPITTPENFTNDNPFQQDVFFTIENGTPCKDLGILSLEVISLPDIENDETVFYCVEDFPNPITLTSGVSGNQLNSFEYTWIPSGETTSEIAINEPGIYEVGITSIETGCTNFKTIEVVSSGLADFNLNIDEFNRENNTVEVLVSDNSLGDYEYALDNPDGPYQDSNIFENVLPGIYDMFIRDKNGCGIRQKTFGVLGVMPFFTPNNDGINDVWGFKGTFNNKQALAFVYIFDRYGKLLKSFRGLDKFWDGFYNNKAMPSQDYWYKIVLEDGRKLNGHFTLKR</sequence>
<protein>
    <submittedName>
        <fullName evidence="1">T9SS type B sorting domain-containing protein</fullName>
    </submittedName>
</protein>
<dbReference type="EMBL" id="SWMU01000004">
    <property type="protein sequence ID" value="TKS55794.1"/>
    <property type="molecule type" value="Genomic_DNA"/>
</dbReference>
<dbReference type="NCBIfam" id="TIGR04131">
    <property type="entry name" value="Bac_Flav_CTERM"/>
    <property type="match status" value="1"/>
</dbReference>
<dbReference type="RefSeq" id="WP_138932622.1">
    <property type="nucleotide sequence ID" value="NZ_SWMU01000004.1"/>
</dbReference>
<dbReference type="Proteomes" id="UP000306552">
    <property type="component" value="Unassembled WGS sequence"/>
</dbReference>
<dbReference type="SUPFAM" id="SSF82171">
    <property type="entry name" value="DPP6 N-terminal domain-like"/>
    <property type="match status" value="1"/>
</dbReference>
<dbReference type="Pfam" id="PF13585">
    <property type="entry name" value="CHU_C"/>
    <property type="match status" value="1"/>
</dbReference>
<comment type="caution">
    <text evidence="1">The sequence shown here is derived from an EMBL/GenBank/DDBJ whole genome shotgun (WGS) entry which is preliminary data.</text>
</comment>
<dbReference type="OrthoDB" id="9765926at2"/>
<dbReference type="AlphaFoldDB" id="A0A4U5TQZ6"/>
<evidence type="ECO:0000313" key="2">
    <source>
        <dbReference type="Proteomes" id="UP000306552"/>
    </source>
</evidence>
<keyword evidence="2" id="KW-1185">Reference proteome</keyword>
<proteinExistence type="predicted"/>